<dbReference type="NCBIfam" id="TIGR00045">
    <property type="entry name" value="glycerate kinase"/>
    <property type="match status" value="1"/>
</dbReference>
<feature type="region of interest" description="Disordered" evidence="4">
    <location>
        <begin position="425"/>
        <end position="459"/>
    </location>
</feature>
<evidence type="ECO:0000313" key="6">
    <source>
        <dbReference type="Proteomes" id="UP001390339"/>
    </source>
</evidence>
<evidence type="ECO:0000256" key="3">
    <source>
        <dbReference type="ARBA" id="ARBA00022777"/>
    </source>
</evidence>
<name>A0ABR2I8S0_9PEZI</name>
<feature type="region of interest" description="Disordered" evidence="4">
    <location>
        <begin position="1"/>
        <end position="25"/>
    </location>
</feature>
<dbReference type="Pfam" id="PF02595">
    <property type="entry name" value="Gly_kinase"/>
    <property type="match status" value="1"/>
</dbReference>
<evidence type="ECO:0000256" key="4">
    <source>
        <dbReference type="SAM" id="MobiDB-lite"/>
    </source>
</evidence>
<sequence>MSKAVRTGKDTSDMNRHPSSSKQPLEHVIKLLVAPSGFKESLGPEKVADCIEDGVRRVLDEKAAFIRKAPLHDGGEGFAIALTSVHGGELRHLEVTGPTGQPIQSCYGVFEEDKKTAVIDMASAAGLRLVPGDCRDPTTTTTYGVGQLIAAALDQGCTKIIIGCGDSGTSDGGAGMLQALGVQLLAKDRSALPLAQGGGSLCDLDSICLDGIHPHLQSKNNKVQIEAVCNIKNVLCGPYGVARVYGPQKGATPEQVERLSIALERLAMVAQPIYNQGEEEGEKEEIGNLPGSGASGGMGTGLLLLGARLRARQEAIDEYFGLATLFDEPWDIVITGEGSLDSQSTHGKMTAEIAKRAQEHGAQVIALAGSIGEDANEVYRVGISAYMSILDGPSDLEEAKRNTDKLLRNAAEKAIRMILAGITLRRNEPPRPPSPRPAIVPPRKEEIPRGKLLSSGREGGRSLFKLARVATT</sequence>
<feature type="compositionally biased region" description="Pro residues" evidence="4">
    <location>
        <begin position="430"/>
        <end position="440"/>
    </location>
</feature>
<reference evidence="5 6" key="1">
    <citation type="journal article" date="2024" name="IMA Fungus">
        <title>Apiospora arundinis, a panoply of carbohydrate-active enzymes and secondary metabolites.</title>
        <authorList>
            <person name="Sorensen T."/>
            <person name="Petersen C."/>
            <person name="Muurmann A.T."/>
            <person name="Christiansen J.V."/>
            <person name="Brundto M.L."/>
            <person name="Overgaard C.K."/>
            <person name="Boysen A.T."/>
            <person name="Wollenberg R.D."/>
            <person name="Larsen T.O."/>
            <person name="Sorensen J.L."/>
            <person name="Nielsen K.L."/>
            <person name="Sondergaard T.E."/>
        </authorList>
    </citation>
    <scope>NUCLEOTIDE SEQUENCE [LARGE SCALE GENOMIC DNA]</scope>
    <source>
        <strain evidence="5 6">AAU 773</strain>
    </source>
</reference>
<comment type="caution">
    <text evidence="5">The sequence shown here is derived from an EMBL/GenBank/DDBJ whole genome shotgun (WGS) entry which is preliminary data.</text>
</comment>
<dbReference type="InterPro" id="IPR018193">
    <property type="entry name" value="Glyc_kinase_flavodox-like_fold"/>
</dbReference>
<proteinExistence type="inferred from homology"/>
<gene>
    <name evidence="5" type="ORF">PGQ11_010107</name>
</gene>
<dbReference type="EMBL" id="JAPCWZ010000006">
    <property type="protein sequence ID" value="KAK8859373.1"/>
    <property type="molecule type" value="Genomic_DNA"/>
</dbReference>
<dbReference type="InterPro" id="IPR018197">
    <property type="entry name" value="Glycerate_kinase_RE-like"/>
</dbReference>
<keyword evidence="6" id="KW-1185">Reference proteome</keyword>
<evidence type="ECO:0000313" key="5">
    <source>
        <dbReference type="EMBL" id="KAK8859373.1"/>
    </source>
</evidence>
<keyword evidence="2" id="KW-0808">Transferase</keyword>
<dbReference type="SUPFAM" id="SSF110738">
    <property type="entry name" value="Glycerate kinase I"/>
    <property type="match status" value="1"/>
</dbReference>
<dbReference type="Gene3D" id="3.90.1510.10">
    <property type="entry name" value="Glycerate kinase, domain 2"/>
    <property type="match status" value="1"/>
</dbReference>
<protein>
    <submittedName>
        <fullName evidence="5">Glycerate kinase</fullName>
    </submittedName>
</protein>
<evidence type="ECO:0000256" key="2">
    <source>
        <dbReference type="ARBA" id="ARBA00022679"/>
    </source>
</evidence>
<keyword evidence="3 5" id="KW-0418">Kinase</keyword>
<dbReference type="InterPro" id="IPR036129">
    <property type="entry name" value="Glycerate_kinase_sf"/>
</dbReference>
<dbReference type="PANTHER" id="PTHR21599">
    <property type="entry name" value="GLYCERATE KINASE"/>
    <property type="match status" value="1"/>
</dbReference>
<evidence type="ECO:0000256" key="1">
    <source>
        <dbReference type="ARBA" id="ARBA00006284"/>
    </source>
</evidence>
<accession>A0ABR2I8S0</accession>
<dbReference type="Proteomes" id="UP001390339">
    <property type="component" value="Unassembled WGS sequence"/>
</dbReference>
<comment type="similarity">
    <text evidence="1">Belongs to the glycerate kinase type-1 family.</text>
</comment>
<dbReference type="Gene3D" id="3.40.50.10350">
    <property type="entry name" value="Glycerate kinase, domain 1"/>
    <property type="match status" value="1"/>
</dbReference>
<organism evidence="5 6">
    <name type="scientific">Apiospora arundinis</name>
    <dbReference type="NCBI Taxonomy" id="335852"/>
    <lineage>
        <taxon>Eukaryota</taxon>
        <taxon>Fungi</taxon>
        <taxon>Dikarya</taxon>
        <taxon>Ascomycota</taxon>
        <taxon>Pezizomycotina</taxon>
        <taxon>Sordariomycetes</taxon>
        <taxon>Xylariomycetidae</taxon>
        <taxon>Amphisphaeriales</taxon>
        <taxon>Apiosporaceae</taxon>
        <taxon>Apiospora</taxon>
    </lineage>
</organism>
<dbReference type="PANTHER" id="PTHR21599:SF0">
    <property type="entry name" value="GLYCERATE KINASE"/>
    <property type="match status" value="1"/>
</dbReference>
<feature type="compositionally biased region" description="Basic and acidic residues" evidence="4">
    <location>
        <begin position="7"/>
        <end position="16"/>
    </location>
</feature>
<dbReference type="GO" id="GO:0016301">
    <property type="term" value="F:kinase activity"/>
    <property type="evidence" value="ECO:0007669"/>
    <property type="project" value="UniProtKB-KW"/>
</dbReference>
<dbReference type="InterPro" id="IPR004381">
    <property type="entry name" value="Glycerate_kinase"/>
</dbReference>